<feature type="domain" description="Luciferase-like" evidence="2">
    <location>
        <begin position="10"/>
        <end position="309"/>
    </location>
</feature>
<dbReference type="Gene3D" id="3.20.20.30">
    <property type="entry name" value="Luciferase-like domain"/>
    <property type="match status" value="1"/>
</dbReference>
<gene>
    <name evidence="3" type="ORF">EA472_14560</name>
</gene>
<evidence type="ECO:0000313" key="4">
    <source>
        <dbReference type="Proteomes" id="UP000281431"/>
    </source>
</evidence>
<comment type="caution">
    <text evidence="3">The sequence shown here is derived from an EMBL/GenBank/DDBJ whole genome shotgun (WGS) entry which is preliminary data.</text>
</comment>
<proteinExistence type="predicted"/>
<accession>A0A3N6NJW6</accession>
<dbReference type="InterPro" id="IPR050564">
    <property type="entry name" value="F420-G6PD/mer"/>
</dbReference>
<dbReference type="CDD" id="cd01097">
    <property type="entry name" value="Tetrahydromethanopterin_reductase"/>
    <property type="match status" value="1"/>
</dbReference>
<dbReference type="Pfam" id="PF00296">
    <property type="entry name" value="Bac_luciferase"/>
    <property type="match status" value="1"/>
</dbReference>
<evidence type="ECO:0000259" key="2">
    <source>
        <dbReference type="Pfam" id="PF00296"/>
    </source>
</evidence>
<dbReference type="PANTHER" id="PTHR43244">
    <property type="match status" value="1"/>
</dbReference>
<dbReference type="AlphaFoldDB" id="A0A3N6NJW6"/>
<dbReference type="InterPro" id="IPR036661">
    <property type="entry name" value="Luciferase-like_sf"/>
</dbReference>
<name>A0A3N6NJW6_NATCH</name>
<organism evidence="3 4">
    <name type="scientific">Natrarchaeobius chitinivorans</name>
    <dbReference type="NCBI Taxonomy" id="1679083"/>
    <lineage>
        <taxon>Archaea</taxon>
        <taxon>Methanobacteriati</taxon>
        <taxon>Methanobacteriota</taxon>
        <taxon>Stenosarchaea group</taxon>
        <taxon>Halobacteria</taxon>
        <taxon>Halobacteriales</taxon>
        <taxon>Natrialbaceae</taxon>
        <taxon>Natrarchaeobius</taxon>
    </lineage>
</organism>
<evidence type="ECO:0000313" key="3">
    <source>
        <dbReference type="EMBL" id="RQG99442.1"/>
    </source>
</evidence>
<reference evidence="3 4" key="1">
    <citation type="submission" date="2018-10" db="EMBL/GenBank/DDBJ databases">
        <title>Natrarchaeobius chitinivorans gen. nov., sp. nov., and Natrarchaeobius haloalkaliphilus sp. nov., alkaliphilic, chitin-utilizing haloarchaea from hypersaline alkaline lakes.</title>
        <authorList>
            <person name="Sorokin D.Y."/>
            <person name="Elcheninov A.G."/>
            <person name="Kostrikina N.A."/>
            <person name="Bale N.J."/>
            <person name="Sinninghe Damste J.S."/>
            <person name="Khijniak T.V."/>
            <person name="Kublanov I.V."/>
            <person name="Toshchakov S.V."/>
        </authorList>
    </citation>
    <scope>NUCLEOTIDE SEQUENCE [LARGE SCALE GENOMIC DNA]</scope>
    <source>
        <strain evidence="3 4">AArcht7</strain>
    </source>
</reference>
<keyword evidence="4" id="KW-1185">Reference proteome</keyword>
<sequence length="335" mass="37346">MVDIGLYASLEQFSPAECLEQTVLAEEAGFESVWVNDHFHPWFDRVGDGSEANGGDCWTWMPVALERTDDITIGPGVTAVLNRHHPANLAHHMATIAELYPDRLVFGIGTGAPLNEDPLGFPWPEYGERARRTAEAIRIVRKLFEEDYVDFDGNFWQLNSAHLYNGPNEAPPIHVAANGPMSARMAGDLGDGLFTVPEADPESLAGDLFPGIERGVEKSAHNEDPDEIERSVNVLVSYGETENEAMRSIKPWRVLLLPMMFEHAVSDPRYLQKHGDLVGEEQLADSFTITTDPADLIDIVDEWNDAGFDRVVFHSASPDQERFIETVRDEVMPSF</sequence>
<dbReference type="EMBL" id="REFZ01000009">
    <property type="protein sequence ID" value="RQG99442.1"/>
    <property type="molecule type" value="Genomic_DNA"/>
</dbReference>
<dbReference type="GO" id="GO:0016705">
    <property type="term" value="F:oxidoreductase activity, acting on paired donors, with incorporation or reduction of molecular oxygen"/>
    <property type="evidence" value="ECO:0007669"/>
    <property type="project" value="InterPro"/>
</dbReference>
<evidence type="ECO:0000256" key="1">
    <source>
        <dbReference type="ARBA" id="ARBA00023002"/>
    </source>
</evidence>
<protein>
    <submittedName>
        <fullName evidence="3">LLM class flavin-dependent oxidoreductase</fullName>
    </submittedName>
</protein>
<keyword evidence="1" id="KW-0560">Oxidoreductase</keyword>
<dbReference type="InterPro" id="IPR011251">
    <property type="entry name" value="Luciferase-like_dom"/>
</dbReference>
<dbReference type="PANTHER" id="PTHR43244:SF1">
    <property type="entry name" value="5,10-METHYLENETETRAHYDROMETHANOPTERIN REDUCTASE"/>
    <property type="match status" value="1"/>
</dbReference>
<dbReference type="Proteomes" id="UP000281431">
    <property type="component" value="Unassembled WGS sequence"/>
</dbReference>
<dbReference type="SUPFAM" id="SSF51679">
    <property type="entry name" value="Bacterial luciferase-like"/>
    <property type="match status" value="1"/>
</dbReference>
<dbReference type="OrthoDB" id="7684at2157"/>